<evidence type="ECO:0000256" key="1">
    <source>
        <dbReference type="ARBA" id="ARBA00022468"/>
    </source>
</evidence>
<feature type="region of interest" description="Disordered" evidence="4">
    <location>
        <begin position="1"/>
        <end position="23"/>
    </location>
</feature>
<dbReference type="GO" id="GO:0005829">
    <property type="term" value="C:cytosol"/>
    <property type="evidence" value="ECO:0007669"/>
    <property type="project" value="TreeGrafter"/>
</dbReference>
<dbReference type="GO" id="GO:0005634">
    <property type="term" value="C:nucleus"/>
    <property type="evidence" value="ECO:0007669"/>
    <property type="project" value="TreeGrafter"/>
</dbReference>
<dbReference type="OrthoDB" id="120976at2759"/>
<dbReference type="GO" id="GO:0048471">
    <property type="term" value="C:perinuclear region of cytoplasm"/>
    <property type="evidence" value="ECO:0007669"/>
    <property type="project" value="TreeGrafter"/>
</dbReference>
<reference evidence="5" key="1">
    <citation type="submission" date="2020-11" db="EMBL/GenBank/DDBJ databases">
        <authorList>
            <consortium name="DOE Joint Genome Institute"/>
            <person name="Ahrendt S."/>
            <person name="Riley R."/>
            <person name="Andreopoulos W."/>
            <person name="Labutti K."/>
            <person name="Pangilinan J."/>
            <person name="Ruiz-Duenas F.J."/>
            <person name="Barrasa J.M."/>
            <person name="Sanchez-Garcia M."/>
            <person name="Camarero S."/>
            <person name="Miyauchi S."/>
            <person name="Serrano A."/>
            <person name="Linde D."/>
            <person name="Babiker R."/>
            <person name="Drula E."/>
            <person name="Ayuso-Fernandez I."/>
            <person name="Pacheco R."/>
            <person name="Padilla G."/>
            <person name="Ferreira P."/>
            <person name="Barriuso J."/>
            <person name="Kellner H."/>
            <person name="Castanera R."/>
            <person name="Alfaro M."/>
            <person name="Ramirez L."/>
            <person name="Pisabarro A.G."/>
            <person name="Kuo A."/>
            <person name="Tritt A."/>
            <person name="Lipzen A."/>
            <person name="He G."/>
            <person name="Yan M."/>
            <person name="Ng V."/>
            <person name="Cullen D."/>
            <person name="Martin F."/>
            <person name="Rosso M.-N."/>
            <person name="Henrissat B."/>
            <person name="Hibbett D."/>
            <person name="Martinez A.T."/>
            <person name="Grigoriev I.V."/>
        </authorList>
    </citation>
    <scope>NUCLEOTIDE SEQUENCE</scope>
    <source>
        <strain evidence="5">AH 40177</strain>
    </source>
</reference>
<dbReference type="Gene3D" id="3.80.10.10">
    <property type="entry name" value="Ribonuclease Inhibitor"/>
    <property type="match status" value="2"/>
</dbReference>
<dbReference type="GO" id="GO:0006913">
    <property type="term" value="P:nucleocytoplasmic transport"/>
    <property type="evidence" value="ECO:0007669"/>
    <property type="project" value="TreeGrafter"/>
</dbReference>
<sequence>MFSPKQSLPPKLSPSSKSGSLSQIDCMDRGLRSLAGAKHIIELIRSRRTVTKLILGHNLLSDDGCVLLFTFLSSSAGRKYPIAEINLNRNNIGNRGLAAIATYLANNTTLHEIFLQDNVFTADPGTVAHFAYAINCSRLRLLSLTTNRLLSDDFVGLFFPALCSQHLQELHLSAIGLTRHAALYITDFITSADRCRLHTFKCNGNDLAFRGVRSIVRAIEKANYSLTVVEMYANNMLSGGDSENTDDDDDDEAQNVSPEAWKGVEKLLKQVLGRNTHLKKETGREAVQLLVYSRTVLLRPKQPFNYSTSTSSLTSGTGFAFRDLPMEIQLYILSFLSPILSTRQRVRIYTFASSSSTLPPLLPFLTNSGLPSRNAESAVFSMCVPDPSVSMGPTTAAPVWTFANGGGGCAPGKCMGTKSLLCHRELQRMAWLEQVGCLFYDPETALESTSS</sequence>
<keyword evidence="6" id="KW-1185">Reference proteome</keyword>
<dbReference type="EMBL" id="JADNRY010000082">
    <property type="protein sequence ID" value="KAF9066772.1"/>
    <property type="molecule type" value="Genomic_DNA"/>
</dbReference>
<proteinExistence type="predicted"/>
<keyword evidence="3" id="KW-0677">Repeat</keyword>
<name>A0A9P5PPA5_9AGAR</name>
<evidence type="ECO:0000313" key="6">
    <source>
        <dbReference type="Proteomes" id="UP000772434"/>
    </source>
</evidence>
<dbReference type="InterPro" id="IPR032675">
    <property type="entry name" value="LRR_dom_sf"/>
</dbReference>
<evidence type="ECO:0000256" key="4">
    <source>
        <dbReference type="SAM" id="MobiDB-lite"/>
    </source>
</evidence>
<dbReference type="PANTHER" id="PTHR24113">
    <property type="entry name" value="RAN GTPASE-ACTIVATING PROTEIN 1"/>
    <property type="match status" value="1"/>
</dbReference>
<dbReference type="GO" id="GO:0031267">
    <property type="term" value="F:small GTPase binding"/>
    <property type="evidence" value="ECO:0007669"/>
    <property type="project" value="TreeGrafter"/>
</dbReference>
<evidence type="ECO:0000313" key="5">
    <source>
        <dbReference type="EMBL" id="KAF9066772.1"/>
    </source>
</evidence>
<feature type="compositionally biased region" description="Low complexity" evidence="4">
    <location>
        <begin position="1"/>
        <end position="22"/>
    </location>
</feature>
<evidence type="ECO:0000256" key="2">
    <source>
        <dbReference type="ARBA" id="ARBA00022614"/>
    </source>
</evidence>
<accession>A0A9P5PPA5</accession>
<gene>
    <name evidence="5" type="ORF">BDP27DRAFT_1268260</name>
</gene>
<dbReference type="InterPro" id="IPR027038">
    <property type="entry name" value="RanGap"/>
</dbReference>
<comment type="caution">
    <text evidence="5">The sequence shown here is derived from an EMBL/GenBank/DDBJ whole genome shotgun (WGS) entry which is preliminary data.</text>
</comment>
<dbReference type="Proteomes" id="UP000772434">
    <property type="component" value="Unassembled WGS sequence"/>
</dbReference>
<organism evidence="5 6">
    <name type="scientific">Rhodocollybia butyracea</name>
    <dbReference type="NCBI Taxonomy" id="206335"/>
    <lineage>
        <taxon>Eukaryota</taxon>
        <taxon>Fungi</taxon>
        <taxon>Dikarya</taxon>
        <taxon>Basidiomycota</taxon>
        <taxon>Agaricomycotina</taxon>
        <taxon>Agaricomycetes</taxon>
        <taxon>Agaricomycetidae</taxon>
        <taxon>Agaricales</taxon>
        <taxon>Marasmiineae</taxon>
        <taxon>Omphalotaceae</taxon>
        <taxon>Rhodocollybia</taxon>
    </lineage>
</organism>
<keyword evidence="1" id="KW-0343">GTPase activation</keyword>
<keyword evidence="2" id="KW-0433">Leucine-rich repeat</keyword>
<dbReference type="AlphaFoldDB" id="A0A9P5PPA5"/>
<dbReference type="SUPFAM" id="SSF52047">
    <property type="entry name" value="RNI-like"/>
    <property type="match status" value="1"/>
</dbReference>
<evidence type="ECO:0008006" key="7">
    <source>
        <dbReference type="Google" id="ProtNLM"/>
    </source>
</evidence>
<dbReference type="GO" id="GO:0005096">
    <property type="term" value="F:GTPase activator activity"/>
    <property type="evidence" value="ECO:0007669"/>
    <property type="project" value="UniProtKB-KW"/>
</dbReference>
<dbReference type="PANTHER" id="PTHR24113:SF12">
    <property type="entry name" value="RAN GTPASE-ACTIVATING PROTEIN 1"/>
    <property type="match status" value="1"/>
</dbReference>
<protein>
    <recommendedName>
        <fullName evidence="7">RNI-like protein</fullName>
    </recommendedName>
</protein>
<evidence type="ECO:0000256" key="3">
    <source>
        <dbReference type="ARBA" id="ARBA00022737"/>
    </source>
</evidence>